<feature type="compositionally biased region" description="Polar residues" evidence="4">
    <location>
        <begin position="479"/>
        <end position="489"/>
    </location>
</feature>
<dbReference type="Gene3D" id="2.30.30.1150">
    <property type="match status" value="1"/>
</dbReference>
<keyword evidence="7" id="KW-1185">Reference proteome</keyword>
<dbReference type="Gene3D" id="1.10.10.60">
    <property type="entry name" value="Homeodomain-like"/>
    <property type="match status" value="1"/>
</dbReference>
<protein>
    <recommendedName>
        <fullName evidence="5">Myb-like domain-containing protein</fullName>
    </recommendedName>
</protein>
<evidence type="ECO:0000256" key="4">
    <source>
        <dbReference type="SAM" id="MobiDB-lite"/>
    </source>
</evidence>
<reference evidence="6 7" key="1">
    <citation type="submission" date="2021-02" db="EMBL/GenBank/DDBJ databases">
        <title>Plant Genome Project.</title>
        <authorList>
            <person name="Zhang R.-G."/>
        </authorList>
    </citation>
    <scope>NUCLEOTIDE SEQUENCE [LARGE SCALE GENOMIC DNA]</scope>
    <source>
        <tissue evidence="6">Leaves</tissue>
    </source>
</reference>
<keyword evidence="3" id="KW-0862">Zinc</keyword>
<evidence type="ECO:0000313" key="7">
    <source>
        <dbReference type="Proteomes" id="UP000827721"/>
    </source>
</evidence>
<comment type="caution">
    <text evidence="6">The sequence shown here is derived from an EMBL/GenBank/DDBJ whole genome shotgun (WGS) entry which is preliminary data.</text>
</comment>
<keyword evidence="2" id="KW-0863">Zinc-finger</keyword>
<sequence>MSSKRIFLTYSRKRLSSRSDPAHRNGCHDLLLNGLNDTSLTGSDIRNLLCDHTSEDQKKKLVKCHCAVCGAKGDMLQCDDCHQTYHLQCLNRSVKHIHHGKKLVCNSIEQHDCSTSQPVRKYSRLKAKKRIEESDALEVTVRPRKIHIMSSGEGTSGKDMGGSSSVDVSLESKSNHIQICSCSNVNSCPGSDEKCFKRRLVSRSVATETAKSSDFLASKLADKRKCCLPCDDGLFLSKTSNSEISEDKCTNLCGDFPVQTKLTTPLITFSRRCKRKKDIDQTDAPKRSLTEKDCSVLTRWSNAAAHCNSSSCEAPSLKVNSTYLSTDSELPGENPDTRLLCCHNQNEMEVDFVNADAGPALETKILICEGKRVDDDKNISKAATPNAGQVPCQSSIVPMDVQETPSNDAVKDCTSSGIIVDEKSGNHAFGACVRTESQVLSSDVVKATIVPGFMKKELLPCLNLSITPPDSCGAHDSTVDINSDSQNQPYHAAPEFSLPESLDSSRRSHTVVSHEVSPSNISKTVNEGVGISPSMHHRQLFSEVKKDDLSQLPITMPQATTRLTSGEKTTRCLGSENNLLKGTSSRSTFFLDSSLPMAPNFGGCAPKNLSTTLPLLKSISEYIGPYERFIQDVLQQSSFNQRSRLRHKLLLDTVVNRTGALSRRGSFQYPLTPYTDIWSEEELDFLWIGVRRHGRGNWDAILTDPRLHFSPWRVARDLAERWQEELFKLLNGACVSLFKYTEAEAISLGCNDASLHHKRRLRRENTMDKTRLSLGDVYAHRDGSVPRPHFDFTKFQSNGTEQLHRPSIYPRATCSDFQREIRDQGSYNYTGSKNIKCDPLWTNSPLTSAAANNNLPLWVREAVTAPPPRPVVVPTLSHDVSSLAQSGTLPVIQPNLDPTEARFGLRNRIYNAFSGLRSGSEHQHEYSHEQSRTSLYHTNKLDDLVVVESDASSEETISDDDSSRL</sequence>
<dbReference type="SMART" id="SM00249">
    <property type="entry name" value="PHD"/>
    <property type="match status" value="1"/>
</dbReference>
<keyword evidence="1" id="KW-0479">Metal-binding</keyword>
<organism evidence="6 7">
    <name type="scientific">Xanthoceras sorbifolium</name>
    <dbReference type="NCBI Taxonomy" id="99658"/>
    <lineage>
        <taxon>Eukaryota</taxon>
        <taxon>Viridiplantae</taxon>
        <taxon>Streptophyta</taxon>
        <taxon>Embryophyta</taxon>
        <taxon>Tracheophyta</taxon>
        <taxon>Spermatophyta</taxon>
        <taxon>Magnoliopsida</taxon>
        <taxon>eudicotyledons</taxon>
        <taxon>Gunneridae</taxon>
        <taxon>Pentapetalae</taxon>
        <taxon>rosids</taxon>
        <taxon>malvids</taxon>
        <taxon>Sapindales</taxon>
        <taxon>Sapindaceae</taxon>
        <taxon>Xanthoceroideae</taxon>
        <taxon>Xanthoceras</taxon>
    </lineage>
</organism>
<name>A0ABQ8I4A2_9ROSI</name>
<dbReference type="InterPro" id="IPR001965">
    <property type="entry name" value="Znf_PHD"/>
</dbReference>
<dbReference type="EMBL" id="JAFEMO010000004">
    <property type="protein sequence ID" value="KAH7571391.1"/>
    <property type="molecule type" value="Genomic_DNA"/>
</dbReference>
<dbReference type="InterPro" id="IPR009057">
    <property type="entry name" value="Homeodomain-like_sf"/>
</dbReference>
<dbReference type="CDD" id="cd15489">
    <property type="entry name" value="PHD_SF"/>
    <property type="match status" value="1"/>
</dbReference>
<evidence type="ECO:0000256" key="2">
    <source>
        <dbReference type="ARBA" id="ARBA00022771"/>
    </source>
</evidence>
<dbReference type="Proteomes" id="UP000827721">
    <property type="component" value="Unassembled WGS sequence"/>
</dbReference>
<evidence type="ECO:0000313" key="6">
    <source>
        <dbReference type="EMBL" id="KAH7571391.1"/>
    </source>
</evidence>
<dbReference type="SUPFAM" id="SSF57903">
    <property type="entry name" value="FYVE/PHD zinc finger"/>
    <property type="match status" value="1"/>
</dbReference>
<evidence type="ECO:0000256" key="3">
    <source>
        <dbReference type="ARBA" id="ARBA00022833"/>
    </source>
</evidence>
<gene>
    <name evidence="6" type="ORF">JRO89_XS04G0036200</name>
</gene>
<dbReference type="CDD" id="cd11660">
    <property type="entry name" value="SANT_TRF"/>
    <property type="match status" value="1"/>
</dbReference>
<feature type="region of interest" description="Disordered" evidence="4">
    <location>
        <begin position="475"/>
        <end position="526"/>
    </location>
</feature>
<evidence type="ECO:0000256" key="1">
    <source>
        <dbReference type="ARBA" id="ARBA00022723"/>
    </source>
</evidence>
<dbReference type="SUPFAM" id="SSF46689">
    <property type="entry name" value="Homeodomain-like"/>
    <property type="match status" value="1"/>
</dbReference>
<dbReference type="PROSITE" id="PS50090">
    <property type="entry name" value="MYB_LIKE"/>
    <property type="match status" value="1"/>
</dbReference>
<dbReference type="InterPro" id="IPR011011">
    <property type="entry name" value="Znf_FYVE_PHD"/>
</dbReference>
<dbReference type="InterPro" id="IPR001005">
    <property type="entry name" value="SANT/Myb"/>
</dbReference>
<feature type="domain" description="Myb-like" evidence="5">
    <location>
        <begin position="678"/>
        <end position="726"/>
    </location>
</feature>
<evidence type="ECO:0000259" key="5">
    <source>
        <dbReference type="PROSITE" id="PS50090"/>
    </source>
</evidence>
<proteinExistence type="predicted"/>
<feature type="compositionally biased region" description="Polar residues" evidence="4">
    <location>
        <begin position="516"/>
        <end position="525"/>
    </location>
</feature>
<accession>A0ABQ8I4A2</accession>